<evidence type="ECO:0000256" key="1">
    <source>
        <dbReference type="SAM" id="MobiDB-lite"/>
    </source>
</evidence>
<feature type="region of interest" description="Disordered" evidence="1">
    <location>
        <begin position="1"/>
        <end position="20"/>
    </location>
</feature>
<accession>A0A9P9DEC9</accession>
<feature type="transmembrane region" description="Helical" evidence="2">
    <location>
        <begin position="317"/>
        <end position="339"/>
    </location>
</feature>
<feature type="transmembrane region" description="Helical" evidence="2">
    <location>
        <begin position="237"/>
        <end position="257"/>
    </location>
</feature>
<dbReference type="AlphaFoldDB" id="A0A9P9DEC9"/>
<feature type="transmembrane region" description="Helical" evidence="2">
    <location>
        <begin position="351"/>
        <end position="377"/>
    </location>
</feature>
<protein>
    <submittedName>
        <fullName evidence="3">Uncharacterized protein</fullName>
    </submittedName>
</protein>
<feature type="transmembrane region" description="Helical" evidence="2">
    <location>
        <begin position="269"/>
        <end position="297"/>
    </location>
</feature>
<dbReference type="Proteomes" id="UP000738349">
    <property type="component" value="Unassembled WGS sequence"/>
</dbReference>
<comment type="caution">
    <text evidence="3">The sequence shown here is derived from an EMBL/GenBank/DDBJ whole genome shotgun (WGS) entry which is preliminary data.</text>
</comment>
<feature type="compositionally biased region" description="Basic and acidic residues" evidence="1">
    <location>
        <begin position="11"/>
        <end position="20"/>
    </location>
</feature>
<dbReference type="Gene3D" id="1.20.58.340">
    <property type="entry name" value="Magnesium transport protein CorA, transmembrane region"/>
    <property type="match status" value="1"/>
</dbReference>
<proteinExistence type="predicted"/>
<keyword evidence="2" id="KW-0812">Transmembrane</keyword>
<dbReference type="EMBL" id="JAGMUV010000028">
    <property type="protein sequence ID" value="KAH7117442.1"/>
    <property type="molecule type" value="Genomic_DNA"/>
</dbReference>
<evidence type="ECO:0000313" key="3">
    <source>
        <dbReference type="EMBL" id="KAH7117442.1"/>
    </source>
</evidence>
<evidence type="ECO:0000313" key="4">
    <source>
        <dbReference type="Proteomes" id="UP000738349"/>
    </source>
</evidence>
<evidence type="ECO:0000256" key="2">
    <source>
        <dbReference type="SAM" id="Phobius"/>
    </source>
</evidence>
<keyword evidence="4" id="KW-1185">Reference proteome</keyword>
<keyword evidence="2" id="KW-0472">Membrane</keyword>
<organism evidence="3 4">
    <name type="scientific">Dactylonectria macrodidyma</name>
    <dbReference type="NCBI Taxonomy" id="307937"/>
    <lineage>
        <taxon>Eukaryota</taxon>
        <taxon>Fungi</taxon>
        <taxon>Dikarya</taxon>
        <taxon>Ascomycota</taxon>
        <taxon>Pezizomycotina</taxon>
        <taxon>Sordariomycetes</taxon>
        <taxon>Hypocreomycetidae</taxon>
        <taxon>Hypocreales</taxon>
        <taxon>Nectriaceae</taxon>
        <taxon>Dactylonectria</taxon>
    </lineage>
</organism>
<sequence>MWDTISSWPERSPEKQKSDESFTGFRASAIQWADADPKPWCKLEGYDFIDFPDFKRKGASRAIRYVKNELAELIGSQIPQWARTTRKIRLDNEHEELRAWVKCETHVSKTTAKRLGEMYRPLRTRHNIKQIFLLQFHHANLNLFADFLESFITQYANRRMRLFDPRRSELRRWNLRAFMTDAQLYRRFTAVGSEMTGTIESLLDVVLALQEENDNPRLAALGALLSLFRDMSQLDNVQTLALLAAIFLPLSLSAGVLSMQSRFKDLGDLLYDFFGVVVLLGAIAALFLVAMFLFSSVSELESRLWRYRRYKAFVRPVLLFTMACIALTFGAIVLTSFVVGMFKDVVLGAKILGYGLLVAIFGPIVIAIVFLICGSIVDVVQEGVVDKVPQWKFGKRGQK</sequence>
<name>A0A9P9DEC9_9HYPO</name>
<dbReference type="OrthoDB" id="3231000at2759"/>
<keyword evidence="2" id="KW-1133">Transmembrane helix</keyword>
<reference evidence="3" key="1">
    <citation type="journal article" date="2021" name="Nat. Commun.">
        <title>Genetic determinants of endophytism in the Arabidopsis root mycobiome.</title>
        <authorList>
            <person name="Mesny F."/>
            <person name="Miyauchi S."/>
            <person name="Thiergart T."/>
            <person name="Pickel B."/>
            <person name="Atanasova L."/>
            <person name="Karlsson M."/>
            <person name="Huettel B."/>
            <person name="Barry K.W."/>
            <person name="Haridas S."/>
            <person name="Chen C."/>
            <person name="Bauer D."/>
            <person name="Andreopoulos W."/>
            <person name="Pangilinan J."/>
            <person name="LaButti K."/>
            <person name="Riley R."/>
            <person name="Lipzen A."/>
            <person name="Clum A."/>
            <person name="Drula E."/>
            <person name="Henrissat B."/>
            <person name="Kohler A."/>
            <person name="Grigoriev I.V."/>
            <person name="Martin F.M."/>
            <person name="Hacquard S."/>
        </authorList>
    </citation>
    <scope>NUCLEOTIDE SEQUENCE</scope>
    <source>
        <strain evidence="3">MPI-CAGE-AT-0147</strain>
    </source>
</reference>
<gene>
    <name evidence="3" type="ORF">EDB81DRAFT_916252</name>
</gene>